<feature type="domain" description="Ig-like" evidence="4">
    <location>
        <begin position="1"/>
        <end position="37"/>
    </location>
</feature>
<reference evidence="6" key="1">
    <citation type="submission" date="2025-08" db="UniProtKB">
        <authorList>
            <consortium name="RefSeq"/>
        </authorList>
    </citation>
    <scope>IDENTIFICATION</scope>
    <source>
        <tissue evidence="6">Testes</tissue>
    </source>
</reference>
<feature type="domain" description="Ig-like" evidence="4">
    <location>
        <begin position="42"/>
        <end position="137"/>
    </location>
</feature>
<dbReference type="Pfam" id="PF13927">
    <property type="entry name" value="Ig_3"/>
    <property type="match status" value="1"/>
</dbReference>
<feature type="domain" description="Ig-like" evidence="4">
    <location>
        <begin position="140"/>
        <end position="229"/>
    </location>
</feature>
<dbReference type="InterPro" id="IPR036179">
    <property type="entry name" value="Ig-like_dom_sf"/>
</dbReference>
<dbReference type="InterPro" id="IPR050958">
    <property type="entry name" value="Cell_Adh-Cytoskel_Orgn"/>
</dbReference>
<dbReference type="InterPro" id="IPR003599">
    <property type="entry name" value="Ig_sub"/>
</dbReference>
<dbReference type="Pfam" id="PF07679">
    <property type="entry name" value="I-set"/>
    <property type="match status" value="2"/>
</dbReference>
<evidence type="ECO:0000256" key="1">
    <source>
        <dbReference type="ARBA" id="ARBA00022729"/>
    </source>
</evidence>
<evidence type="ECO:0000256" key="3">
    <source>
        <dbReference type="SAM" id="MobiDB-lite"/>
    </source>
</evidence>
<name>A0ABM0MSF0_SACKO</name>
<dbReference type="SMART" id="SM00409">
    <property type="entry name" value="IG"/>
    <property type="match status" value="2"/>
</dbReference>
<protein>
    <submittedName>
        <fullName evidence="6">Fasciclin-2-like</fullName>
    </submittedName>
</protein>
<dbReference type="PROSITE" id="PS50835">
    <property type="entry name" value="IG_LIKE"/>
    <property type="match status" value="3"/>
</dbReference>
<dbReference type="PANTHER" id="PTHR45080">
    <property type="entry name" value="CONTACTIN 5"/>
    <property type="match status" value="1"/>
</dbReference>
<feature type="compositionally biased region" description="Polar residues" evidence="3">
    <location>
        <begin position="286"/>
        <end position="416"/>
    </location>
</feature>
<dbReference type="RefSeq" id="XP_006822941.1">
    <property type="nucleotide sequence ID" value="XM_006822878.1"/>
</dbReference>
<sequence length="416" mass="45345">PEKTALTIIDLSEFDEGLYTCMASNDAGQVEAVAKLSIHLLPVVGETEDLTVEEGGDIMFTCTAVKGSPVPALKWRRNNVDLYFGATLEDPRMEIYKDGESLILYIKDIKSTDNGAYTCIAENFAGTDAKNFHLFVEHAPHFDSELTQTVVKSWEENPTELSCVAIGNPTPMMSWQHNGMNLDNTTLVDLGLGRVQSLLSVLPSKDDFGDYMCYADNSHGSVNVTITLEETYAPLPPSKIIIDFTTPTSVGFSIKDPEMDGGWPIESCQAILSNSRGEVVKEFETDLSTGKTQSRSLAQAKTRSRSLAQAKTQSRSLAQAKTQSRSLAQAKTRSRSLAQAKTRSRSLAQAKTQSRSLAQAKTRSRSLAQAKTQSRSLAQAKTQSRSLAQAKTRSRSLAQAKTQSRSLAQANTHPGP</sequence>
<keyword evidence="5" id="KW-1185">Reference proteome</keyword>
<feature type="region of interest" description="Disordered" evidence="3">
    <location>
        <begin position="284"/>
        <end position="416"/>
    </location>
</feature>
<accession>A0ABM0MSF0</accession>
<dbReference type="InterPro" id="IPR013098">
    <property type="entry name" value="Ig_I-set"/>
</dbReference>
<evidence type="ECO:0000256" key="2">
    <source>
        <dbReference type="ARBA" id="ARBA00023157"/>
    </source>
</evidence>
<dbReference type="GeneID" id="102808115"/>
<dbReference type="InterPro" id="IPR013783">
    <property type="entry name" value="Ig-like_fold"/>
</dbReference>
<keyword evidence="2" id="KW-1015">Disulfide bond</keyword>
<keyword evidence="1" id="KW-0732">Signal</keyword>
<evidence type="ECO:0000259" key="4">
    <source>
        <dbReference type="PROSITE" id="PS50835"/>
    </source>
</evidence>
<evidence type="ECO:0000313" key="6">
    <source>
        <dbReference type="RefSeq" id="XP_006822941.1"/>
    </source>
</evidence>
<dbReference type="InterPro" id="IPR003598">
    <property type="entry name" value="Ig_sub2"/>
</dbReference>
<dbReference type="InterPro" id="IPR007110">
    <property type="entry name" value="Ig-like_dom"/>
</dbReference>
<proteinExistence type="predicted"/>
<dbReference type="Gene3D" id="2.60.40.10">
    <property type="entry name" value="Immunoglobulins"/>
    <property type="match status" value="3"/>
</dbReference>
<gene>
    <name evidence="6" type="primary">LOC102808115</name>
</gene>
<feature type="non-terminal residue" evidence="6">
    <location>
        <position position="1"/>
    </location>
</feature>
<dbReference type="SMART" id="SM00408">
    <property type="entry name" value="IGc2"/>
    <property type="match status" value="2"/>
</dbReference>
<dbReference type="PANTHER" id="PTHR45080:SF8">
    <property type="entry name" value="IG-LIKE DOMAIN-CONTAINING PROTEIN"/>
    <property type="match status" value="1"/>
</dbReference>
<evidence type="ECO:0000313" key="5">
    <source>
        <dbReference type="Proteomes" id="UP000694865"/>
    </source>
</evidence>
<dbReference type="Proteomes" id="UP000694865">
    <property type="component" value="Unplaced"/>
</dbReference>
<organism evidence="5 6">
    <name type="scientific">Saccoglossus kowalevskii</name>
    <name type="common">Acorn worm</name>
    <dbReference type="NCBI Taxonomy" id="10224"/>
    <lineage>
        <taxon>Eukaryota</taxon>
        <taxon>Metazoa</taxon>
        <taxon>Hemichordata</taxon>
        <taxon>Enteropneusta</taxon>
        <taxon>Harrimaniidae</taxon>
        <taxon>Saccoglossus</taxon>
    </lineage>
</organism>
<dbReference type="SUPFAM" id="SSF48726">
    <property type="entry name" value="Immunoglobulin"/>
    <property type="match status" value="3"/>
</dbReference>